<evidence type="ECO:0000313" key="9">
    <source>
        <dbReference type="EMBL" id="MBW2941778.1"/>
    </source>
</evidence>
<evidence type="ECO:0000259" key="8">
    <source>
        <dbReference type="Pfam" id="PF01435"/>
    </source>
</evidence>
<keyword evidence="7" id="KW-0472">Membrane</keyword>
<feature type="transmembrane region" description="Helical" evidence="7">
    <location>
        <begin position="288"/>
        <end position="309"/>
    </location>
</feature>
<dbReference type="Proteomes" id="UP001166291">
    <property type="component" value="Unassembled WGS sequence"/>
</dbReference>
<dbReference type="CDD" id="cd07326">
    <property type="entry name" value="M56_BlaR1_MecR1_like"/>
    <property type="match status" value="1"/>
</dbReference>
<name>A0ABS6VTY5_9GAMM</name>
<keyword evidence="3 6" id="KW-0378">Hydrolase</keyword>
<dbReference type="GO" id="GO:0008237">
    <property type="term" value="F:metallopeptidase activity"/>
    <property type="evidence" value="ECO:0007669"/>
    <property type="project" value="UniProtKB-KW"/>
</dbReference>
<evidence type="ECO:0000256" key="2">
    <source>
        <dbReference type="ARBA" id="ARBA00022723"/>
    </source>
</evidence>
<comment type="cofactor">
    <cofactor evidence="6">
        <name>Zn(2+)</name>
        <dbReference type="ChEBI" id="CHEBI:29105"/>
    </cofactor>
    <text evidence="6">Binds 1 zinc ion per subunit.</text>
</comment>
<sequence length="319" mass="35914">MTDTLTVIGNYLFGWTVISLAVSWCLALVYPLMLRSMAESSAEHASFYTLIYSLLAPLSAVFALIILSLPELAFPFISEHCHDTICSPHTLHMTTDTVEGVLAVFVVVLLLSGFVVLMARQLHRSRRHVKTLSSLSEPSSASYLVVESPHHMAWCAGFLKPQVFLSRGLVDVMDARQLRLILAHEQTHAFRRDNLRKWVLHWVTNAWPRGRKQRIRQNFSNYSEHICDLVAARCEKGVTELAHVIETLATCNGDASKPMSSLGHHRQQRIAALQRELYLQKGEGKQSYVKPAAFLACAWIIATMTAIHFGHPLLEFLSR</sequence>
<evidence type="ECO:0000256" key="4">
    <source>
        <dbReference type="ARBA" id="ARBA00022833"/>
    </source>
</evidence>
<organism evidence="9 10">
    <name type="scientific">Zhongshania aquimaris</name>
    <dbReference type="NCBI Taxonomy" id="2857107"/>
    <lineage>
        <taxon>Bacteria</taxon>
        <taxon>Pseudomonadati</taxon>
        <taxon>Pseudomonadota</taxon>
        <taxon>Gammaproteobacteria</taxon>
        <taxon>Cellvibrionales</taxon>
        <taxon>Spongiibacteraceae</taxon>
        <taxon>Zhongshania</taxon>
    </lineage>
</organism>
<feature type="transmembrane region" description="Helical" evidence="7">
    <location>
        <begin position="100"/>
        <end position="119"/>
    </location>
</feature>
<keyword evidence="1 6" id="KW-0645">Protease</keyword>
<keyword evidence="7" id="KW-1133">Transmembrane helix</keyword>
<evidence type="ECO:0000256" key="7">
    <source>
        <dbReference type="SAM" id="Phobius"/>
    </source>
</evidence>
<gene>
    <name evidence="9" type="ORF">KXJ70_13360</name>
</gene>
<proteinExistence type="inferred from homology"/>
<dbReference type="RefSeq" id="WP_219044004.1">
    <property type="nucleotide sequence ID" value="NZ_JAHWDQ010000003.1"/>
</dbReference>
<dbReference type="Pfam" id="PF01435">
    <property type="entry name" value="Peptidase_M48"/>
    <property type="match status" value="1"/>
</dbReference>
<evidence type="ECO:0000256" key="5">
    <source>
        <dbReference type="ARBA" id="ARBA00023049"/>
    </source>
</evidence>
<accession>A0ABS6VTY5</accession>
<feature type="domain" description="Peptidase M48" evidence="8">
    <location>
        <begin position="120"/>
        <end position="200"/>
    </location>
</feature>
<reference evidence="9" key="1">
    <citation type="submission" date="2021-07" db="EMBL/GenBank/DDBJ databases">
        <title>Zhongshania sp. CAU 1632 isolated from seawater.</title>
        <authorList>
            <person name="Kim W."/>
        </authorList>
    </citation>
    <scope>NUCLEOTIDE SEQUENCE</scope>
    <source>
        <strain evidence="9">CAU 1632</strain>
    </source>
</reference>
<keyword evidence="2" id="KW-0479">Metal-binding</keyword>
<keyword evidence="5 6" id="KW-0482">Metalloprotease</keyword>
<keyword evidence="7" id="KW-0812">Transmembrane</keyword>
<keyword evidence="4 6" id="KW-0862">Zinc</keyword>
<dbReference type="EC" id="3.4.24.-" evidence="9"/>
<keyword evidence="10" id="KW-1185">Reference proteome</keyword>
<evidence type="ECO:0000256" key="6">
    <source>
        <dbReference type="RuleBase" id="RU003983"/>
    </source>
</evidence>
<dbReference type="PANTHER" id="PTHR34978:SF3">
    <property type="entry name" value="SLR0241 PROTEIN"/>
    <property type="match status" value="1"/>
</dbReference>
<evidence type="ECO:0000256" key="3">
    <source>
        <dbReference type="ARBA" id="ARBA00022801"/>
    </source>
</evidence>
<evidence type="ECO:0000313" key="10">
    <source>
        <dbReference type="Proteomes" id="UP001166291"/>
    </source>
</evidence>
<dbReference type="InterPro" id="IPR001915">
    <property type="entry name" value="Peptidase_M48"/>
</dbReference>
<dbReference type="SUPFAM" id="SSF81321">
    <property type="entry name" value="Family A G protein-coupled receptor-like"/>
    <property type="match status" value="1"/>
</dbReference>
<comment type="similarity">
    <text evidence="6">Belongs to the peptidase M48 family.</text>
</comment>
<protein>
    <submittedName>
        <fullName evidence="9">M48 family metalloprotease</fullName>
        <ecNumber evidence="9">3.4.24.-</ecNumber>
    </submittedName>
</protein>
<dbReference type="EMBL" id="JAHWDQ010000003">
    <property type="protein sequence ID" value="MBW2941778.1"/>
    <property type="molecule type" value="Genomic_DNA"/>
</dbReference>
<feature type="transmembrane region" description="Helical" evidence="7">
    <location>
        <begin position="45"/>
        <end position="69"/>
    </location>
</feature>
<dbReference type="PANTHER" id="PTHR34978">
    <property type="entry name" value="POSSIBLE SENSOR-TRANSDUCER PROTEIN BLAR"/>
    <property type="match status" value="1"/>
</dbReference>
<feature type="transmembrane region" description="Helical" evidence="7">
    <location>
        <begin position="12"/>
        <end position="33"/>
    </location>
</feature>
<dbReference type="InterPro" id="IPR052173">
    <property type="entry name" value="Beta-lactam_resp_regulator"/>
</dbReference>
<comment type="caution">
    <text evidence="9">The sequence shown here is derived from an EMBL/GenBank/DDBJ whole genome shotgun (WGS) entry which is preliminary data.</text>
</comment>
<evidence type="ECO:0000256" key="1">
    <source>
        <dbReference type="ARBA" id="ARBA00022670"/>
    </source>
</evidence>